<evidence type="ECO:0000313" key="3">
    <source>
        <dbReference type="Proteomes" id="UP000019678"/>
    </source>
</evidence>
<evidence type="ECO:0000256" key="1">
    <source>
        <dbReference type="SAM" id="Phobius"/>
    </source>
</evidence>
<protein>
    <submittedName>
        <fullName evidence="2">Uncharacterized protein</fullName>
    </submittedName>
</protein>
<name>A0A017T7V4_9BACT</name>
<feature type="transmembrane region" description="Helical" evidence="1">
    <location>
        <begin position="6"/>
        <end position="29"/>
    </location>
</feature>
<reference evidence="2 3" key="1">
    <citation type="submission" date="2013-05" db="EMBL/GenBank/DDBJ databases">
        <title>Genome assembly of Chondromyces apiculatus DSM 436.</title>
        <authorList>
            <person name="Sharma G."/>
            <person name="Khatri I."/>
            <person name="Kaur C."/>
            <person name="Mayilraj S."/>
            <person name="Subramanian S."/>
        </authorList>
    </citation>
    <scope>NUCLEOTIDE SEQUENCE [LARGE SCALE GENOMIC DNA]</scope>
    <source>
        <strain evidence="2 3">DSM 436</strain>
    </source>
</reference>
<sequence length="116" mass="12992">MVVILLLAAVGVLVFFGYMGYMVCLAVGGEMRRAKVLERGEPGWARIQGWERTGWSQGKKDILRFSLAIQPDAGGPGWMGTAERCVQMMEVPQFQVGMDRRVRILREGASVRVEFE</sequence>
<keyword evidence="1" id="KW-0472">Membrane</keyword>
<keyword evidence="3" id="KW-1185">Reference proteome</keyword>
<dbReference type="Proteomes" id="UP000019678">
    <property type="component" value="Unassembled WGS sequence"/>
</dbReference>
<dbReference type="EMBL" id="ASRX01000028">
    <property type="protein sequence ID" value="EYF04890.1"/>
    <property type="molecule type" value="Genomic_DNA"/>
</dbReference>
<keyword evidence="1" id="KW-0812">Transmembrane</keyword>
<gene>
    <name evidence="2" type="ORF">CAP_3701</name>
</gene>
<proteinExistence type="predicted"/>
<keyword evidence="1" id="KW-1133">Transmembrane helix</keyword>
<organism evidence="2 3">
    <name type="scientific">Chondromyces apiculatus DSM 436</name>
    <dbReference type="NCBI Taxonomy" id="1192034"/>
    <lineage>
        <taxon>Bacteria</taxon>
        <taxon>Pseudomonadati</taxon>
        <taxon>Myxococcota</taxon>
        <taxon>Polyangia</taxon>
        <taxon>Polyangiales</taxon>
        <taxon>Polyangiaceae</taxon>
        <taxon>Chondromyces</taxon>
    </lineage>
</organism>
<evidence type="ECO:0000313" key="2">
    <source>
        <dbReference type="EMBL" id="EYF04890.1"/>
    </source>
</evidence>
<dbReference type="STRING" id="1192034.CAP_3701"/>
<dbReference type="AlphaFoldDB" id="A0A017T7V4"/>
<dbReference type="RefSeq" id="WP_044243094.1">
    <property type="nucleotide sequence ID" value="NZ_ASRX01000028.1"/>
</dbReference>
<comment type="caution">
    <text evidence="2">The sequence shown here is derived from an EMBL/GenBank/DDBJ whole genome shotgun (WGS) entry which is preliminary data.</text>
</comment>
<dbReference type="OrthoDB" id="5519776at2"/>
<accession>A0A017T7V4</accession>